<accession>A0AAV7TV63</accession>
<evidence type="ECO:0000313" key="3">
    <source>
        <dbReference type="Proteomes" id="UP001066276"/>
    </source>
</evidence>
<name>A0AAV7TV63_PLEWA</name>
<dbReference type="Proteomes" id="UP001066276">
    <property type="component" value="Chromosome 3_2"/>
</dbReference>
<reference evidence="2" key="1">
    <citation type="journal article" date="2022" name="bioRxiv">
        <title>Sequencing and chromosome-scale assembly of the giantPleurodeles waltlgenome.</title>
        <authorList>
            <person name="Brown T."/>
            <person name="Elewa A."/>
            <person name="Iarovenko S."/>
            <person name="Subramanian E."/>
            <person name="Araus A.J."/>
            <person name="Petzold A."/>
            <person name="Susuki M."/>
            <person name="Suzuki K.-i.T."/>
            <person name="Hayashi T."/>
            <person name="Toyoda A."/>
            <person name="Oliveira C."/>
            <person name="Osipova E."/>
            <person name="Leigh N.D."/>
            <person name="Simon A."/>
            <person name="Yun M.H."/>
        </authorList>
    </citation>
    <scope>NUCLEOTIDE SEQUENCE</scope>
    <source>
        <strain evidence="2">20211129_DDA</strain>
        <tissue evidence="2">Liver</tissue>
    </source>
</reference>
<feature type="compositionally biased region" description="Polar residues" evidence="1">
    <location>
        <begin position="77"/>
        <end position="88"/>
    </location>
</feature>
<protein>
    <submittedName>
        <fullName evidence="2">Uncharacterized protein</fullName>
    </submittedName>
</protein>
<comment type="caution">
    <text evidence="2">The sequence shown here is derived from an EMBL/GenBank/DDBJ whole genome shotgun (WGS) entry which is preliminary data.</text>
</comment>
<evidence type="ECO:0000256" key="1">
    <source>
        <dbReference type="SAM" id="MobiDB-lite"/>
    </source>
</evidence>
<keyword evidence="3" id="KW-1185">Reference proteome</keyword>
<feature type="region of interest" description="Disordered" evidence="1">
    <location>
        <begin position="1"/>
        <end position="88"/>
    </location>
</feature>
<feature type="compositionally biased region" description="Basic and acidic residues" evidence="1">
    <location>
        <begin position="18"/>
        <end position="31"/>
    </location>
</feature>
<proteinExistence type="predicted"/>
<dbReference type="EMBL" id="JANPWB010000006">
    <property type="protein sequence ID" value="KAJ1180358.1"/>
    <property type="molecule type" value="Genomic_DNA"/>
</dbReference>
<organism evidence="2 3">
    <name type="scientific">Pleurodeles waltl</name>
    <name type="common">Iberian ribbed newt</name>
    <dbReference type="NCBI Taxonomy" id="8319"/>
    <lineage>
        <taxon>Eukaryota</taxon>
        <taxon>Metazoa</taxon>
        <taxon>Chordata</taxon>
        <taxon>Craniata</taxon>
        <taxon>Vertebrata</taxon>
        <taxon>Euteleostomi</taxon>
        <taxon>Amphibia</taxon>
        <taxon>Batrachia</taxon>
        <taxon>Caudata</taxon>
        <taxon>Salamandroidea</taxon>
        <taxon>Salamandridae</taxon>
        <taxon>Pleurodelinae</taxon>
        <taxon>Pleurodeles</taxon>
    </lineage>
</organism>
<dbReference type="AlphaFoldDB" id="A0AAV7TV63"/>
<sequence length="88" mass="9585">MGAAPDAWDSDFRVPGTVKRDDGRKESRKGTSEATTSRGGGGDRVSEDAVPAEEEDDETGKPELPKPRARLEERTSPQETSTFRHVPC</sequence>
<evidence type="ECO:0000313" key="2">
    <source>
        <dbReference type="EMBL" id="KAJ1180358.1"/>
    </source>
</evidence>
<feature type="compositionally biased region" description="Basic and acidic residues" evidence="1">
    <location>
        <begin position="59"/>
        <end position="76"/>
    </location>
</feature>
<gene>
    <name evidence="2" type="ORF">NDU88_005580</name>
</gene>